<feature type="signal peptide" evidence="1">
    <location>
        <begin position="1"/>
        <end position="36"/>
    </location>
</feature>
<proteinExistence type="predicted"/>
<dbReference type="PANTHER" id="PTHR46825">
    <property type="entry name" value="D-ALANYL-D-ALANINE-CARBOXYPEPTIDASE/ENDOPEPTIDASE AMPH"/>
    <property type="match status" value="1"/>
</dbReference>
<dbReference type="GO" id="GO:0016787">
    <property type="term" value="F:hydrolase activity"/>
    <property type="evidence" value="ECO:0007669"/>
    <property type="project" value="UniProtKB-KW"/>
</dbReference>
<keyword evidence="3" id="KW-0378">Hydrolase</keyword>
<organism evidence="3 4">
    <name type="scientific">Streptomyces yaizuensis</name>
    <dbReference type="NCBI Taxonomy" id="2989713"/>
    <lineage>
        <taxon>Bacteria</taxon>
        <taxon>Bacillati</taxon>
        <taxon>Actinomycetota</taxon>
        <taxon>Actinomycetes</taxon>
        <taxon>Kitasatosporales</taxon>
        <taxon>Streptomycetaceae</taxon>
        <taxon>Streptomyces</taxon>
    </lineage>
</organism>
<sequence>MAVRTGARERTGARTRTTRAAVVGALTAAVAATVLATPAAAGPAAAPDPGPRYDATQRALDDLVRQGAPGVIAQVRTGDRVWNGVSGVADRTTGEPRTANERFRIASITKTFVAAVLLDQEADGLLSLDDTVEKWLPGVVRGNGNDGRAITVRQLLNHSSGLREYMSDPEYRRKFFTKEYLKSRYETWAPLRTVGVGLAHRPDFAPGDRHAYSNTGYVLAGMIIEKVSGNSYAREVRERVLKPLGLRHTTLPGDRVTIPGPHPRMYSFLSEDPGATEVHDVTEQNASQAFGDGDIISTTGDVNRFLRGLLTGGLLPPRQLAAMKAMLPNSGPVGGYEGYGLGLYRYRTSCGTTVYGHSGGAAGGGSEAVATEDGRRSVTVNVNADWAWSEHIVDSVFCGGRGKGER</sequence>
<dbReference type="EMBL" id="BSBI01000026">
    <property type="protein sequence ID" value="GLF99894.1"/>
    <property type="molecule type" value="Genomic_DNA"/>
</dbReference>
<reference evidence="3 4" key="1">
    <citation type="submission" date="2022-10" db="EMBL/GenBank/DDBJ databases">
        <title>Draft genome sequence of Streptomyces sp. YSPA8.</title>
        <authorList>
            <person name="Moriuchi R."/>
            <person name="Dohra H."/>
            <person name="Yamamura H."/>
            <person name="Kodani S."/>
        </authorList>
    </citation>
    <scope>NUCLEOTIDE SEQUENCE [LARGE SCALE GENOMIC DNA]</scope>
    <source>
        <strain evidence="3 4">YSPA8</strain>
    </source>
</reference>
<comment type="caution">
    <text evidence="3">The sequence shown here is derived from an EMBL/GenBank/DDBJ whole genome shotgun (WGS) entry which is preliminary data.</text>
</comment>
<evidence type="ECO:0000259" key="2">
    <source>
        <dbReference type="Pfam" id="PF00144"/>
    </source>
</evidence>
<dbReference type="InterPro" id="IPR012338">
    <property type="entry name" value="Beta-lactam/transpept-like"/>
</dbReference>
<dbReference type="InterPro" id="IPR001466">
    <property type="entry name" value="Beta-lactam-related"/>
</dbReference>
<dbReference type="Gene3D" id="3.40.710.10">
    <property type="entry name" value="DD-peptidase/beta-lactamase superfamily"/>
    <property type="match status" value="1"/>
</dbReference>
<feature type="chain" id="PRO_5046777158" evidence="1">
    <location>
        <begin position="37"/>
        <end position="406"/>
    </location>
</feature>
<evidence type="ECO:0000256" key="1">
    <source>
        <dbReference type="SAM" id="SignalP"/>
    </source>
</evidence>
<dbReference type="SUPFAM" id="SSF56601">
    <property type="entry name" value="beta-lactamase/transpeptidase-like"/>
    <property type="match status" value="1"/>
</dbReference>
<feature type="domain" description="Beta-lactamase-related" evidence="2">
    <location>
        <begin position="58"/>
        <end position="384"/>
    </location>
</feature>
<keyword evidence="4" id="KW-1185">Reference proteome</keyword>
<evidence type="ECO:0000313" key="4">
    <source>
        <dbReference type="Proteomes" id="UP001291653"/>
    </source>
</evidence>
<dbReference type="PANTHER" id="PTHR46825:SF7">
    <property type="entry name" value="D-ALANYL-D-ALANINE CARBOXYPEPTIDASE"/>
    <property type="match status" value="1"/>
</dbReference>
<gene>
    <name evidence="3" type="ORF">SYYSPA8_36375</name>
</gene>
<dbReference type="InterPro" id="IPR050491">
    <property type="entry name" value="AmpC-like"/>
</dbReference>
<evidence type="ECO:0000313" key="3">
    <source>
        <dbReference type="EMBL" id="GLF99894.1"/>
    </source>
</evidence>
<protein>
    <submittedName>
        <fullName evidence="3">Serine hydrolase</fullName>
    </submittedName>
</protein>
<dbReference type="Pfam" id="PF00144">
    <property type="entry name" value="Beta-lactamase"/>
    <property type="match status" value="1"/>
</dbReference>
<dbReference type="Proteomes" id="UP001291653">
    <property type="component" value="Unassembled WGS sequence"/>
</dbReference>
<dbReference type="RefSeq" id="WP_323451823.1">
    <property type="nucleotide sequence ID" value="NZ_BSBI01000026.1"/>
</dbReference>
<name>A0ABQ5PBE1_9ACTN</name>
<keyword evidence="1" id="KW-0732">Signal</keyword>
<accession>A0ABQ5PBE1</accession>